<dbReference type="InterPro" id="IPR043737">
    <property type="entry name" value="DUF5682"/>
</dbReference>
<feature type="region of interest" description="Disordered" evidence="1">
    <location>
        <begin position="106"/>
        <end position="134"/>
    </location>
</feature>
<organism evidence="2 3">
    <name type="scientific">Rapidithrix thailandica</name>
    <dbReference type="NCBI Taxonomy" id="413964"/>
    <lineage>
        <taxon>Bacteria</taxon>
        <taxon>Pseudomonadati</taxon>
        <taxon>Bacteroidota</taxon>
        <taxon>Cytophagia</taxon>
        <taxon>Cytophagales</taxon>
        <taxon>Flammeovirgaceae</taxon>
        <taxon>Rapidithrix</taxon>
    </lineage>
</organism>
<keyword evidence="3" id="KW-1185">Reference proteome</keyword>
<dbReference type="PANTHER" id="PTHR30634:SF14">
    <property type="match status" value="1"/>
</dbReference>
<reference evidence="2 3" key="1">
    <citation type="submission" date="2024-04" db="EMBL/GenBank/DDBJ databases">
        <title>Novel genus in family Flammeovirgaceae.</title>
        <authorList>
            <person name="Nguyen T.H."/>
            <person name="Vuong T.Q."/>
            <person name="Le H."/>
            <person name="Kim S.-G."/>
        </authorList>
    </citation>
    <scope>NUCLEOTIDE SEQUENCE [LARGE SCALE GENOMIC DNA]</scope>
    <source>
        <strain evidence="2 3">JCM 23209</strain>
    </source>
</reference>
<dbReference type="EMBL" id="JBDKWZ010000004">
    <property type="protein sequence ID" value="MEN7548095.1"/>
    <property type="molecule type" value="Genomic_DNA"/>
</dbReference>
<proteinExistence type="predicted"/>
<dbReference type="Proteomes" id="UP001403385">
    <property type="component" value="Unassembled WGS sequence"/>
</dbReference>
<evidence type="ECO:0000256" key="1">
    <source>
        <dbReference type="SAM" id="MobiDB-lite"/>
    </source>
</evidence>
<gene>
    <name evidence="2" type="ORF">AAG747_09245</name>
</gene>
<protein>
    <submittedName>
        <fullName evidence="2">DUF5682 family protein</fullName>
    </submittedName>
</protein>
<dbReference type="PANTHER" id="PTHR30634">
    <property type="entry name" value="OUTER MEMBRANE LOLAB LIPOPROTEIN INSERTION APPARATUS"/>
    <property type="match status" value="1"/>
</dbReference>
<name>A0AAW9RYK7_9BACT</name>
<dbReference type="AlphaFoldDB" id="A0AAW9RYK7"/>
<evidence type="ECO:0000313" key="2">
    <source>
        <dbReference type="EMBL" id="MEN7548095.1"/>
    </source>
</evidence>
<dbReference type="RefSeq" id="WP_346820876.1">
    <property type="nucleotide sequence ID" value="NZ_JBDKWZ010000004.1"/>
</dbReference>
<dbReference type="Pfam" id="PF18934">
    <property type="entry name" value="DUF5682"/>
    <property type="match status" value="1"/>
</dbReference>
<sequence>MAVHLLGIRHHGPGSARNVAAYLEELQPDIILVEGPPEAESLLEWVAHEEMKPPVALLAYLPDTPQQAVFYPFAEFSPEWQAIQYGLRKEVPVKFCDLPLANSFALQKEPPADEATSTEDNTEGQKEEASVAEGTFPEVARDPFSYLAEAAGHSDGEKWWERNFESRKDNSEIFEAVQEAVTALREAFPNKDNQREQLREAWMRKVIRTAQREKYENIVVICGAWHVPALADMPKQKEDNALLKGLTKEKVQTTWIPWTYDRLAYQSGYGAGVLSPGWYEHLWKHPHDDGTLWMSKIAQLLRSKDMDTSVAHIIETVRLANSLAALRNQSQASLEEFNEAVTTVIGFGDDVLLQLIREELIVSNRLGEVPSEVPKVPLLIDVERMQKSYRLKPTTGIKQLKLDLRKENDLAKSIFLHRLNLLGIPYGLISRNSGKGTFKEEWNLLWEPEFVVQLIEKGIWGNTLLEATTKYLSHKASEVQSASELISLLEQSIPSDLPDSVGSMVRKLDSLAATTTDITELMKSIPGLANVLRYGSVRNTDFTALKTMFDSIVTRVCIGVPMACVNIDHDAAGKLLEFLEEIDHALSLVQEEELDERWQSALLKIQGSHQSNALVAGYATRLLMDKTVMEYPEVEKQLSYYLSVTNAPIEAAYWFEGFLRSSGTILLLDDKLWELMHNWVASIPEDSFIELLPVLRRTFAEFTPAERTKIGAKAKGTGTRTNMPVAATRDEDLNSGQARKILPVIEKLLGVSAE</sequence>
<accession>A0AAW9RYK7</accession>
<comment type="caution">
    <text evidence="2">The sequence shown here is derived from an EMBL/GenBank/DDBJ whole genome shotgun (WGS) entry which is preliminary data.</text>
</comment>
<evidence type="ECO:0000313" key="3">
    <source>
        <dbReference type="Proteomes" id="UP001403385"/>
    </source>
</evidence>
<dbReference type="InterPro" id="IPR050458">
    <property type="entry name" value="LolB"/>
</dbReference>